<reference evidence="8" key="1">
    <citation type="submission" date="2023-07" db="EMBL/GenBank/DDBJ databases">
        <title>The genome sequence of Rhodocytophaga aerolata KACC 12507.</title>
        <authorList>
            <person name="Zhang X."/>
        </authorList>
    </citation>
    <scope>NUCLEOTIDE SEQUENCE</scope>
    <source>
        <strain evidence="8">KACC 12507</strain>
    </source>
</reference>
<dbReference type="SUPFAM" id="SSF48452">
    <property type="entry name" value="TPR-like"/>
    <property type="match status" value="1"/>
</dbReference>
<comment type="caution">
    <text evidence="8">The sequence shown here is derived from an EMBL/GenBank/DDBJ whole genome shotgun (WGS) entry which is preliminary data.</text>
</comment>
<evidence type="ECO:0000256" key="1">
    <source>
        <dbReference type="ARBA" id="ARBA00004442"/>
    </source>
</evidence>
<evidence type="ECO:0000256" key="3">
    <source>
        <dbReference type="ARBA" id="ARBA00023237"/>
    </source>
</evidence>
<feature type="domain" description="OmpA-like" evidence="7">
    <location>
        <begin position="653"/>
        <end position="770"/>
    </location>
</feature>
<dbReference type="Gene3D" id="1.25.40.10">
    <property type="entry name" value="Tetratricopeptide repeat domain"/>
    <property type="match status" value="1"/>
</dbReference>
<dbReference type="PANTHER" id="PTHR30329">
    <property type="entry name" value="STATOR ELEMENT OF FLAGELLAR MOTOR COMPLEX"/>
    <property type="match status" value="1"/>
</dbReference>
<dbReference type="CDD" id="cd07185">
    <property type="entry name" value="OmpA_C-like"/>
    <property type="match status" value="1"/>
</dbReference>
<dbReference type="PANTHER" id="PTHR30329:SF21">
    <property type="entry name" value="LIPOPROTEIN YIAD-RELATED"/>
    <property type="match status" value="1"/>
</dbReference>
<sequence>MNRKSYTCAFLLLISSLSFQSYDSFGQSAEIDRKIKKADALLNIKDYAQALPLYLELDKATPNDPQTSYAIGVCYFNMPGQLLKSIPYFEAAIKSKDAGIPPRAHFNLGKGYHLDGKFDAAIEQFNLYKTVAKEAEKLAEATRQIQFCTNAKVLNQVEAVVFVQNIGAPVNTQHTEYGPVISADEKVLVYTSLKPGTATTPGSKPLDIEDILVSNKISNAWAAPKSIGIVAPVVNNIKSNIGSVGLSPDGQKLLLYMGTTANTGDIYTSLLQGDKWAAPVRLGKEVNSPSQESSASFTPDEKIMYFSSNRPGGIGGMDIYKVEKQPNGEWGTPINLGPAINTPYDEEAPFIHPDKKTLYFSSDGHNSMGGFDIFKAVLDKGRWSVPANMGVPVNTPYNDSYFALSADGKKGYFSSDRPGGLGGQDIYFLGIPEEQGVVPLTMMKGRILAGTPPKALKTVIKVVDKETQEIIKDVYNPNAKTGDYLVIFPPGKNYDMIIEAEGFKPYLVNIYVPNQNYFYELYQEILLNPVTKDGKVVGQEISVKNAFYDVEKEGDAKAKQNNSEVFALMGNIMSAADSAALSALLDVAYSDRVDMNNLAKNETPAGDRFMYTDASGKLQPFVVGKDTLYTMAAVNTNEIKKTPAQNKVQITKETVIKPNQIYIVYFDTDKANLKAEATPELEKVYEFLKKNPTYGIKIAGHTDNVGTKERNQQISETRAKEVVKYMVAKGISANRTLAKGYGQTDPLNNNETEEDKKKNRRVEITLVELQKAD</sequence>
<dbReference type="InterPro" id="IPR006664">
    <property type="entry name" value="OMP_bac"/>
</dbReference>
<dbReference type="EMBL" id="JAUKPO010000001">
    <property type="protein sequence ID" value="MDO1445316.1"/>
    <property type="molecule type" value="Genomic_DNA"/>
</dbReference>
<proteinExistence type="predicted"/>
<dbReference type="Pfam" id="PF07676">
    <property type="entry name" value="PD40"/>
    <property type="match status" value="3"/>
</dbReference>
<dbReference type="SUPFAM" id="SSF103088">
    <property type="entry name" value="OmpA-like"/>
    <property type="match status" value="1"/>
</dbReference>
<dbReference type="InterPro" id="IPR011042">
    <property type="entry name" value="6-blade_b-propeller_TolB-like"/>
</dbReference>
<comment type="subcellular location">
    <subcellularLocation>
        <location evidence="1">Cell outer membrane</location>
    </subcellularLocation>
</comment>
<dbReference type="Proteomes" id="UP001168528">
    <property type="component" value="Unassembled WGS sequence"/>
</dbReference>
<evidence type="ECO:0000313" key="8">
    <source>
        <dbReference type="EMBL" id="MDO1445316.1"/>
    </source>
</evidence>
<dbReference type="InterPro" id="IPR011659">
    <property type="entry name" value="WD40"/>
</dbReference>
<dbReference type="PRINTS" id="PR01021">
    <property type="entry name" value="OMPADOMAIN"/>
</dbReference>
<dbReference type="Pfam" id="PF00691">
    <property type="entry name" value="OmpA"/>
    <property type="match status" value="1"/>
</dbReference>
<evidence type="ECO:0000256" key="4">
    <source>
        <dbReference type="PROSITE-ProRule" id="PRU00473"/>
    </source>
</evidence>
<dbReference type="SUPFAM" id="SSF82171">
    <property type="entry name" value="DPP6 N-terminal domain-like"/>
    <property type="match status" value="1"/>
</dbReference>
<feature type="region of interest" description="Disordered" evidence="5">
    <location>
        <begin position="739"/>
        <end position="760"/>
    </location>
</feature>
<dbReference type="Gene3D" id="2.120.10.30">
    <property type="entry name" value="TolB, C-terminal domain"/>
    <property type="match status" value="1"/>
</dbReference>
<keyword evidence="6" id="KW-0732">Signal</keyword>
<evidence type="ECO:0000256" key="6">
    <source>
        <dbReference type="SAM" id="SignalP"/>
    </source>
</evidence>
<evidence type="ECO:0000256" key="5">
    <source>
        <dbReference type="SAM" id="MobiDB-lite"/>
    </source>
</evidence>
<dbReference type="Gene3D" id="3.30.1330.60">
    <property type="entry name" value="OmpA-like domain"/>
    <property type="match status" value="1"/>
</dbReference>
<keyword evidence="9" id="KW-1185">Reference proteome</keyword>
<dbReference type="RefSeq" id="WP_302036105.1">
    <property type="nucleotide sequence ID" value="NZ_JAUKPO010000001.1"/>
</dbReference>
<dbReference type="InterPro" id="IPR011990">
    <property type="entry name" value="TPR-like_helical_dom_sf"/>
</dbReference>
<name>A0ABT8R0X4_9BACT</name>
<evidence type="ECO:0000313" key="9">
    <source>
        <dbReference type="Proteomes" id="UP001168528"/>
    </source>
</evidence>
<feature type="signal peptide" evidence="6">
    <location>
        <begin position="1"/>
        <end position="20"/>
    </location>
</feature>
<accession>A0ABT8R0X4</accession>
<feature type="chain" id="PRO_5045329911" evidence="6">
    <location>
        <begin position="21"/>
        <end position="773"/>
    </location>
</feature>
<evidence type="ECO:0000256" key="2">
    <source>
        <dbReference type="ARBA" id="ARBA00023136"/>
    </source>
</evidence>
<dbReference type="InterPro" id="IPR006665">
    <property type="entry name" value="OmpA-like"/>
</dbReference>
<dbReference type="InterPro" id="IPR036737">
    <property type="entry name" value="OmpA-like_sf"/>
</dbReference>
<organism evidence="8 9">
    <name type="scientific">Rhodocytophaga aerolata</name>
    <dbReference type="NCBI Taxonomy" id="455078"/>
    <lineage>
        <taxon>Bacteria</taxon>
        <taxon>Pseudomonadati</taxon>
        <taxon>Bacteroidota</taxon>
        <taxon>Cytophagia</taxon>
        <taxon>Cytophagales</taxon>
        <taxon>Rhodocytophagaceae</taxon>
        <taxon>Rhodocytophaga</taxon>
    </lineage>
</organism>
<evidence type="ECO:0000259" key="7">
    <source>
        <dbReference type="PROSITE" id="PS51123"/>
    </source>
</evidence>
<keyword evidence="3" id="KW-0998">Cell outer membrane</keyword>
<dbReference type="InterPro" id="IPR050330">
    <property type="entry name" value="Bact_OuterMem_StrucFunc"/>
</dbReference>
<protein>
    <submittedName>
        <fullName evidence="8">OmpA family protein</fullName>
    </submittedName>
</protein>
<keyword evidence="2 4" id="KW-0472">Membrane</keyword>
<dbReference type="PROSITE" id="PS51123">
    <property type="entry name" value="OMPA_2"/>
    <property type="match status" value="1"/>
</dbReference>
<gene>
    <name evidence="8" type="ORF">Q0590_03590</name>
</gene>